<name>A0A1H4NE25_PSETA</name>
<dbReference type="RefSeq" id="WP_126514204.1">
    <property type="nucleotide sequence ID" value="NZ_FNRS01000001.1"/>
</dbReference>
<keyword evidence="1" id="KW-1133">Transmembrane helix</keyword>
<reference evidence="3 4" key="1">
    <citation type="submission" date="2016-10" db="EMBL/GenBank/DDBJ databases">
        <authorList>
            <person name="Varghese N."/>
            <person name="Submissions S."/>
        </authorList>
    </citation>
    <scope>NUCLEOTIDE SEQUENCE [LARGE SCALE GENOMIC DNA]</scope>
    <source>
        <strain evidence="3 4">BS3652</strain>
    </source>
</reference>
<evidence type="ECO:0008006" key="5">
    <source>
        <dbReference type="Google" id="ProtNLM"/>
    </source>
</evidence>
<protein>
    <recommendedName>
        <fullName evidence="5">Lipoprotein</fullName>
    </recommendedName>
</protein>
<keyword evidence="4" id="KW-1185">Reference proteome</keyword>
<gene>
    <name evidence="3" type="ORF">SAMN04490203_1472</name>
</gene>
<organism evidence="3 4">
    <name type="scientific">Pseudomonas taetrolens</name>
    <dbReference type="NCBI Taxonomy" id="47884"/>
    <lineage>
        <taxon>Bacteria</taxon>
        <taxon>Pseudomonadati</taxon>
        <taxon>Pseudomonadota</taxon>
        <taxon>Gammaproteobacteria</taxon>
        <taxon>Pseudomonadales</taxon>
        <taxon>Pseudomonadaceae</taxon>
        <taxon>Pseudomonas</taxon>
    </lineage>
</organism>
<comment type="caution">
    <text evidence="3">The sequence shown here is derived from an EMBL/GenBank/DDBJ whole genome shotgun (WGS) entry which is preliminary data.</text>
</comment>
<keyword evidence="1" id="KW-0472">Membrane</keyword>
<feature type="transmembrane region" description="Helical" evidence="1">
    <location>
        <begin position="49"/>
        <end position="70"/>
    </location>
</feature>
<feature type="signal peptide" evidence="2">
    <location>
        <begin position="1"/>
        <end position="25"/>
    </location>
</feature>
<sequence>MNQRMSWRVSSVAACSLLSTSPVWAAEDSGTLIGQAGLWLGLQFNAMPYVFWSAGVLLLMGSLWGGVVAVRRRRARIILAKRIALNRRFHSR</sequence>
<dbReference type="EMBL" id="FNRS01000001">
    <property type="protein sequence ID" value="SEB93493.1"/>
    <property type="molecule type" value="Genomic_DNA"/>
</dbReference>
<proteinExistence type="predicted"/>
<evidence type="ECO:0000256" key="1">
    <source>
        <dbReference type="SAM" id="Phobius"/>
    </source>
</evidence>
<keyword evidence="1" id="KW-0812">Transmembrane</keyword>
<evidence type="ECO:0000313" key="3">
    <source>
        <dbReference type="EMBL" id="SEB93493.1"/>
    </source>
</evidence>
<accession>A0A1H4NE25</accession>
<keyword evidence="2" id="KW-0732">Signal</keyword>
<evidence type="ECO:0000313" key="4">
    <source>
        <dbReference type="Proteomes" id="UP000183155"/>
    </source>
</evidence>
<evidence type="ECO:0000256" key="2">
    <source>
        <dbReference type="SAM" id="SignalP"/>
    </source>
</evidence>
<feature type="chain" id="PRO_5046887010" description="Lipoprotein" evidence="2">
    <location>
        <begin position="26"/>
        <end position="92"/>
    </location>
</feature>
<dbReference type="Proteomes" id="UP000183155">
    <property type="component" value="Unassembled WGS sequence"/>
</dbReference>